<comment type="caution">
    <text evidence="2">The sequence shown here is derived from an EMBL/GenBank/DDBJ whole genome shotgun (WGS) entry which is preliminary data.</text>
</comment>
<keyword evidence="1" id="KW-0472">Membrane</keyword>
<keyword evidence="1" id="KW-1133">Transmembrane helix</keyword>
<keyword evidence="3" id="KW-1185">Reference proteome</keyword>
<keyword evidence="1" id="KW-0812">Transmembrane</keyword>
<reference evidence="2 3" key="1">
    <citation type="submission" date="2016-06" db="EMBL/GenBank/DDBJ databases">
        <authorList>
            <person name="Kjaerup R.B."/>
            <person name="Dalgaard T.S."/>
            <person name="Juul-Madsen H.R."/>
        </authorList>
    </citation>
    <scope>NUCLEOTIDE SEQUENCE [LARGE SCALE GENOMIC DNA]</scope>
    <source>
        <strain evidence="2 3">1245139.5</strain>
    </source>
</reference>
<name>A0A1A3N1M8_MYCAS</name>
<accession>A0A1A3N1M8</accession>
<dbReference type="Proteomes" id="UP000093629">
    <property type="component" value="Unassembled WGS sequence"/>
</dbReference>
<protein>
    <recommendedName>
        <fullName evidence="4">DUF4381 domain-containing protein</fullName>
    </recommendedName>
</protein>
<gene>
    <name evidence="2" type="ORF">A5636_04905</name>
</gene>
<sequence>MPVEDLLRFIGGPLPFSGWWAVLGIVLILAVMSWYAAVFVWTLPPSRLRGMPVVKDIHARVNRRRFARAIRKINSQYRDGALTPVQASTRISRTLRSFLYVATGIRAQYLHVEQLADSRLASAAPLLSGLNDARFNPEAEADVVGLGRAAEELIVSWN</sequence>
<evidence type="ECO:0008006" key="4">
    <source>
        <dbReference type="Google" id="ProtNLM"/>
    </source>
</evidence>
<dbReference type="EMBL" id="LZLQ01000080">
    <property type="protein sequence ID" value="OBK15691.1"/>
    <property type="molecule type" value="Genomic_DNA"/>
</dbReference>
<feature type="transmembrane region" description="Helical" evidence="1">
    <location>
        <begin position="20"/>
        <end position="43"/>
    </location>
</feature>
<dbReference type="AlphaFoldDB" id="A0A1A3N1M8"/>
<evidence type="ECO:0000313" key="3">
    <source>
        <dbReference type="Proteomes" id="UP000093629"/>
    </source>
</evidence>
<evidence type="ECO:0000256" key="1">
    <source>
        <dbReference type="SAM" id="Phobius"/>
    </source>
</evidence>
<dbReference type="OrthoDB" id="4639836at2"/>
<organism evidence="2 3">
    <name type="scientific">Mycobacterium asiaticum</name>
    <dbReference type="NCBI Taxonomy" id="1790"/>
    <lineage>
        <taxon>Bacteria</taxon>
        <taxon>Bacillati</taxon>
        <taxon>Actinomycetota</taxon>
        <taxon>Actinomycetes</taxon>
        <taxon>Mycobacteriales</taxon>
        <taxon>Mycobacteriaceae</taxon>
        <taxon>Mycobacterium</taxon>
    </lineage>
</organism>
<proteinExistence type="predicted"/>
<evidence type="ECO:0000313" key="2">
    <source>
        <dbReference type="EMBL" id="OBK15691.1"/>
    </source>
</evidence>
<dbReference type="RefSeq" id="WP_065158875.1">
    <property type="nucleotide sequence ID" value="NZ_LZLQ01000080.1"/>
</dbReference>